<dbReference type="OrthoDB" id="5342505at2"/>
<proteinExistence type="predicted"/>
<protein>
    <submittedName>
        <fullName evidence="1">Uncharacterized protein</fullName>
    </submittedName>
</protein>
<dbReference type="EMBL" id="CP022540">
    <property type="protein sequence ID" value="ASP21792.1"/>
    <property type="molecule type" value="Genomic_DNA"/>
</dbReference>
<name>A0A222E6K6_9RHOB</name>
<reference evidence="1 2" key="1">
    <citation type="submission" date="2017-07" db="EMBL/GenBank/DDBJ databases">
        <title>Genome Sequence of Antarctobacter heliothermus Strain SMS3 Isolated from a culture of the Diatom Skeletonema marinoi.</title>
        <authorList>
            <person name="Topel M."/>
            <person name="Pinder M.I.M."/>
            <person name="Johansson O.N."/>
            <person name="Kourtchenko O."/>
            <person name="Godhe A."/>
            <person name="Clarke A.K."/>
        </authorList>
    </citation>
    <scope>NUCLEOTIDE SEQUENCE [LARGE SCALE GENOMIC DNA]</scope>
    <source>
        <strain evidence="1 2">SMS3</strain>
    </source>
</reference>
<dbReference type="Proteomes" id="UP000203589">
    <property type="component" value="Chromosome"/>
</dbReference>
<dbReference type="Pfam" id="PF08856">
    <property type="entry name" value="DUF1826"/>
    <property type="match status" value="1"/>
</dbReference>
<dbReference type="AlphaFoldDB" id="A0A222E6K6"/>
<evidence type="ECO:0000313" key="2">
    <source>
        <dbReference type="Proteomes" id="UP000203589"/>
    </source>
</evidence>
<accession>A0A222E6K6</accession>
<dbReference type="KEGG" id="aht:ANTHELSMS3_03141"/>
<evidence type="ECO:0000313" key="1">
    <source>
        <dbReference type="EMBL" id="ASP21792.1"/>
    </source>
</evidence>
<keyword evidence="2" id="KW-1185">Reference proteome</keyword>
<gene>
    <name evidence="1" type="ORF">ANTHELSMS3_03141</name>
</gene>
<sequence>MTQVFIPLSGGPSGVRVVDRPEALSASHHPDCTAAIWHPRPQPASRDWIDTRAAEGLPTERMVVRPTAVRKPLFGIFATAGAPDCEECDWLIDDATSLAASFAGLMRVSYLRLRFDVVTTNVCRKFHIDAVKARHVQVLDPVAEPEH</sequence>
<organism evidence="1 2">
    <name type="scientific">Antarctobacter heliothermus</name>
    <dbReference type="NCBI Taxonomy" id="74033"/>
    <lineage>
        <taxon>Bacteria</taxon>
        <taxon>Pseudomonadati</taxon>
        <taxon>Pseudomonadota</taxon>
        <taxon>Alphaproteobacteria</taxon>
        <taxon>Rhodobacterales</taxon>
        <taxon>Roseobacteraceae</taxon>
        <taxon>Antarctobacter</taxon>
    </lineage>
</organism>
<dbReference type="InterPro" id="IPR014955">
    <property type="entry name" value="DUF1826"/>
</dbReference>